<dbReference type="CDD" id="cd05233">
    <property type="entry name" value="SDR_c"/>
    <property type="match status" value="1"/>
</dbReference>
<name>A0ABQ6BC70_9BRAD</name>
<evidence type="ECO:0000313" key="3">
    <source>
        <dbReference type="EMBL" id="GLR90535.1"/>
    </source>
</evidence>
<dbReference type="PRINTS" id="PR00081">
    <property type="entry name" value="GDHRDH"/>
</dbReference>
<dbReference type="Gene3D" id="3.40.50.720">
    <property type="entry name" value="NAD(P)-binding Rossmann-like Domain"/>
    <property type="match status" value="1"/>
</dbReference>
<reference evidence="4" key="1">
    <citation type="journal article" date="2019" name="Int. J. Syst. Evol. Microbiol.">
        <title>The Global Catalogue of Microorganisms (GCM) 10K type strain sequencing project: providing services to taxonomists for standard genome sequencing and annotation.</title>
        <authorList>
            <consortium name="The Broad Institute Genomics Platform"/>
            <consortium name="The Broad Institute Genome Sequencing Center for Infectious Disease"/>
            <person name="Wu L."/>
            <person name="Ma J."/>
        </authorList>
    </citation>
    <scope>NUCLEOTIDE SEQUENCE [LARGE SCALE GENOMIC DNA]</scope>
    <source>
        <strain evidence="4">NBRC 102520</strain>
    </source>
</reference>
<proteinExistence type="inferred from homology"/>
<dbReference type="InterPro" id="IPR002347">
    <property type="entry name" value="SDR_fam"/>
</dbReference>
<organism evidence="3 4">
    <name type="scientific">Bradyrhizobium iriomotense</name>
    <dbReference type="NCBI Taxonomy" id="441950"/>
    <lineage>
        <taxon>Bacteria</taxon>
        <taxon>Pseudomonadati</taxon>
        <taxon>Pseudomonadota</taxon>
        <taxon>Alphaproteobacteria</taxon>
        <taxon>Hyphomicrobiales</taxon>
        <taxon>Nitrobacteraceae</taxon>
        <taxon>Bradyrhizobium</taxon>
    </lineage>
</organism>
<keyword evidence="2" id="KW-0560">Oxidoreductase</keyword>
<dbReference type="PANTHER" id="PTHR43669:SF3">
    <property type="entry name" value="ALCOHOL DEHYDROGENASE, PUTATIVE (AFU_ORTHOLOGUE AFUA_3G03445)-RELATED"/>
    <property type="match status" value="1"/>
</dbReference>
<dbReference type="Pfam" id="PF13561">
    <property type="entry name" value="adh_short_C2"/>
    <property type="match status" value="1"/>
</dbReference>
<dbReference type="PANTHER" id="PTHR43669">
    <property type="entry name" value="5-KETO-D-GLUCONATE 5-REDUCTASE"/>
    <property type="match status" value="1"/>
</dbReference>
<sequence>MGRLADKNILITGGNSGIGLAAAQEFDREGARVAICGLNEGTLQAAKETLGAGSLAGRADVSKLADLDAMFATIKREFGHLDGVFVNAGYSEFLPFEEVTEESFDMVIGSNFKGAYFTIQKALPLLRRGSSVIINASVGARKGWPTTSTVSTCKAAVVHLARILSAELVDRGIRVNTLSPGPTDTAMFGRFAGEEQGEGVKDILRINNPSKRMADPLEIAKLAVYLASDDSAYVVGADFLIDGGVTAISGVGA</sequence>
<dbReference type="RefSeq" id="WP_284273492.1">
    <property type="nucleotide sequence ID" value="NZ_BSOW01000035.1"/>
</dbReference>
<evidence type="ECO:0000256" key="1">
    <source>
        <dbReference type="ARBA" id="ARBA00006484"/>
    </source>
</evidence>
<evidence type="ECO:0000313" key="4">
    <source>
        <dbReference type="Proteomes" id="UP001156905"/>
    </source>
</evidence>
<evidence type="ECO:0000256" key="2">
    <source>
        <dbReference type="ARBA" id="ARBA00023002"/>
    </source>
</evidence>
<dbReference type="Proteomes" id="UP001156905">
    <property type="component" value="Unassembled WGS sequence"/>
</dbReference>
<protein>
    <submittedName>
        <fullName evidence="3">Short-chain dehydrogenase</fullName>
    </submittedName>
</protein>
<gene>
    <name evidence="3" type="ORF">GCM10007857_72500</name>
</gene>
<accession>A0ABQ6BC70</accession>
<keyword evidence="4" id="KW-1185">Reference proteome</keyword>
<dbReference type="EMBL" id="BSOW01000035">
    <property type="protein sequence ID" value="GLR90535.1"/>
    <property type="molecule type" value="Genomic_DNA"/>
</dbReference>
<dbReference type="InterPro" id="IPR036291">
    <property type="entry name" value="NAD(P)-bd_dom_sf"/>
</dbReference>
<comment type="similarity">
    <text evidence="1">Belongs to the short-chain dehydrogenases/reductases (SDR) family.</text>
</comment>
<dbReference type="SUPFAM" id="SSF51735">
    <property type="entry name" value="NAD(P)-binding Rossmann-fold domains"/>
    <property type="match status" value="1"/>
</dbReference>
<comment type="caution">
    <text evidence="3">The sequence shown here is derived from an EMBL/GenBank/DDBJ whole genome shotgun (WGS) entry which is preliminary data.</text>
</comment>